<gene>
    <name evidence="1" type="ORF">EHO57_17290</name>
    <name evidence="2" type="ORF">EHQ53_01150</name>
</gene>
<dbReference type="Proteomes" id="UP000297273">
    <property type="component" value="Unassembled WGS sequence"/>
</dbReference>
<dbReference type="RefSeq" id="WP_135642176.1">
    <property type="nucleotide sequence ID" value="NZ_RQER01000011.1"/>
</dbReference>
<dbReference type="EMBL" id="RQGC01000001">
    <property type="protein sequence ID" value="TGL43276.1"/>
    <property type="molecule type" value="Genomic_DNA"/>
</dbReference>
<reference evidence="3 4" key="2">
    <citation type="journal article" date="2019" name="PLoS Negl. Trop. Dis.">
        <title>Revisiting the worldwide diversity of Leptospira species in the environment.</title>
        <authorList>
            <person name="Vincent A.T."/>
            <person name="Schiettekatte O."/>
            <person name="Bourhy P."/>
            <person name="Veyrier F.J."/>
            <person name="Picardeau M."/>
        </authorList>
    </citation>
    <scope>NUCLEOTIDE SEQUENCE [LARGE SCALE GENOMIC DNA]</scope>
    <source>
        <strain evidence="3">201702690</strain>
        <strain evidence="1 4">SSW18</strain>
    </source>
</reference>
<dbReference type="EMBL" id="RQER01000011">
    <property type="protein sequence ID" value="TGJ98362.1"/>
    <property type="molecule type" value="Genomic_DNA"/>
</dbReference>
<comment type="caution">
    <text evidence="1">The sequence shown here is derived from an EMBL/GenBank/DDBJ whole genome shotgun (WGS) entry which is preliminary data.</text>
</comment>
<evidence type="ECO:0000313" key="1">
    <source>
        <dbReference type="EMBL" id="TGJ98362.1"/>
    </source>
</evidence>
<name>A0A5F1ZWU5_9LEPT</name>
<dbReference type="OrthoDB" id="2080324at2"/>
<dbReference type="Proteomes" id="UP000297946">
    <property type="component" value="Unassembled WGS sequence"/>
</dbReference>
<dbReference type="AlphaFoldDB" id="A0A5F1ZWU5"/>
<reference evidence="2" key="1">
    <citation type="submission" date="2018-10" db="EMBL/GenBank/DDBJ databases">
        <authorList>
            <person name="Vincent A.T."/>
            <person name="Schiettekatte O."/>
            <person name="Bourhy P."/>
            <person name="Veyrier F.J."/>
            <person name="Picardeau M."/>
        </authorList>
    </citation>
    <scope>NUCLEOTIDE SEQUENCE</scope>
    <source>
        <strain evidence="2">201702690</strain>
    </source>
</reference>
<sequence>MSKLYRLTFEDNNSVMTSNETISGEKLSSAQRVHYDWMYAENGSIHHSLCETCGSKKSFDYVNPDFKLKRGVYDLSITYDGYLIASQRFKDFCVRKDFSGIQFERIRHDVSFYILRINNVLHLNESKMTHRKTNFCSSCNEYSSIVKPGTLHFSENIDEVENSLFESNIHFGSSHEKHPLILATSDIVDEFAIEGFKGYYINEV</sequence>
<protein>
    <submittedName>
        <fullName evidence="1">Uncharacterized protein</fullName>
    </submittedName>
</protein>
<evidence type="ECO:0000313" key="4">
    <source>
        <dbReference type="Proteomes" id="UP000297946"/>
    </source>
</evidence>
<keyword evidence="3" id="KW-1185">Reference proteome</keyword>
<proteinExistence type="predicted"/>
<accession>A0A5F1ZWU5</accession>
<evidence type="ECO:0000313" key="3">
    <source>
        <dbReference type="Proteomes" id="UP000297273"/>
    </source>
</evidence>
<evidence type="ECO:0000313" key="2">
    <source>
        <dbReference type="EMBL" id="TGL43276.1"/>
    </source>
</evidence>
<organism evidence="1 4">
    <name type="scientific">Leptospira langatensis</name>
    <dbReference type="NCBI Taxonomy" id="2484983"/>
    <lineage>
        <taxon>Bacteria</taxon>
        <taxon>Pseudomonadati</taxon>
        <taxon>Spirochaetota</taxon>
        <taxon>Spirochaetia</taxon>
        <taxon>Leptospirales</taxon>
        <taxon>Leptospiraceae</taxon>
        <taxon>Leptospira</taxon>
    </lineage>
</organism>